<dbReference type="EMBL" id="CP014674">
    <property type="protein sequence ID" value="AOX16738.1"/>
    <property type="molecule type" value="Genomic_DNA"/>
</dbReference>
<protein>
    <submittedName>
        <fullName evidence="1">Uncharacterized protein</fullName>
    </submittedName>
</protein>
<proteinExistence type="predicted"/>
<accession>A0A1D8USW6</accession>
<dbReference type="RefSeq" id="WP_070402461.1">
    <property type="nucleotide sequence ID" value="NZ_BJVW01000008.1"/>
</dbReference>
<dbReference type="Proteomes" id="UP000179145">
    <property type="component" value="Chromosome"/>
</dbReference>
<evidence type="ECO:0000313" key="2">
    <source>
        <dbReference type="Proteomes" id="UP000179145"/>
    </source>
</evidence>
<dbReference type="STRING" id="153496.A0U89_05895"/>
<evidence type="ECO:0000313" key="1">
    <source>
        <dbReference type="EMBL" id="AOX16738.1"/>
    </source>
</evidence>
<reference evidence="1 2" key="1">
    <citation type="journal article" date="2016" name="Microb. Cell Fact.">
        <title>Dissection of exopolysaccharide biosynthesis in Kozakia baliensis.</title>
        <authorList>
            <person name="Brandt J.U."/>
            <person name="Jakob F."/>
            <person name="Behr J."/>
            <person name="Geissler A.J."/>
            <person name="Vogel R.F."/>
        </authorList>
    </citation>
    <scope>NUCLEOTIDE SEQUENCE [LARGE SCALE GENOMIC DNA]</scope>
    <source>
        <strain evidence="1 2">DSM 14400</strain>
    </source>
</reference>
<organism evidence="1 2">
    <name type="scientific">Kozakia baliensis</name>
    <dbReference type="NCBI Taxonomy" id="153496"/>
    <lineage>
        <taxon>Bacteria</taxon>
        <taxon>Pseudomonadati</taxon>
        <taxon>Pseudomonadota</taxon>
        <taxon>Alphaproteobacteria</taxon>
        <taxon>Acetobacterales</taxon>
        <taxon>Acetobacteraceae</taxon>
        <taxon>Kozakia</taxon>
    </lineage>
</organism>
<name>A0A1D8USW6_9PROT</name>
<dbReference type="KEGG" id="kba:A0U89_05895"/>
<gene>
    <name evidence="1" type="ORF">A0U89_05895</name>
</gene>
<dbReference type="OrthoDB" id="8264463at2"/>
<keyword evidence="2" id="KW-1185">Reference proteome</keyword>
<dbReference type="eggNOG" id="COG0494">
    <property type="taxonomic scope" value="Bacteria"/>
</dbReference>
<dbReference type="AlphaFoldDB" id="A0A1D8USW6"/>
<sequence length="235" mass="26484">MTMQDGWQVFPMQPDVEIEIRPAPDPAAPPVQQRVEALWAAAVAQNPQLYNGRIFCADVVEADRIIGHWSDYRPAFAQMKDPNLYPALKLRPLAVNGLFHAADGIVLGRRKRRSLYLGAWRQSVPSGSVEARADDEASIDLHAQILVEIEEELGLTADLVKPQRCLLACEHELTHIVDIGIELHCSLPFSEIEHIWRERGNDEYEALERMDDIERILNAPDVVPTTKAMLKMVHA</sequence>